<evidence type="ECO:0000313" key="1">
    <source>
        <dbReference type="EMBL" id="MBB5287438.1"/>
    </source>
</evidence>
<dbReference type="Proteomes" id="UP000557307">
    <property type="component" value="Unassembled WGS sequence"/>
</dbReference>
<keyword evidence="1" id="KW-0378">Hydrolase</keyword>
<accession>A0A840U540</accession>
<name>A0A840U540_9BACT</name>
<dbReference type="PANTHER" id="PTHR43611">
    <property type="entry name" value="ALPHA-D-GLUCOSE 1-PHOSPHATE PHOSPHATASE"/>
    <property type="match status" value="1"/>
</dbReference>
<keyword evidence="2" id="KW-1185">Reference proteome</keyword>
<evidence type="ECO:0000313" key="2">
    <source>
        <dbReference type="Proteomes" id="UP000557307"/>
    </source>
</evidence>
<dbReference type="AlphaFoldDB" id="A0A840U540"/>
<dbReference type="PANTHER" id="PTHR43611:SF3">
    <property type="entry name" value="FLAVIN MONONUCLEOTIDE HYDROLASE 1, CHLOROPLATIC"/>
    <property type="match status" value="1"/>
</dbReference>
<dbReference type="Gene3D" id="3.40.50.1000">
    <property type="entry name" value="HAD superfamily/HAD-like"/>
    <property type="match status" value="1"/>
</dbReference>
<organism evidence="1 2">
    <name type="scientific">Rhabdobacter roseus</name>
    <dbReference type="NCBI Taxonomy" id="1655419"/>
    <lineage>
        <taxon>Bacteria</taxon>
        <taxon>Pseudomonadati</taxon>
        <taxon>Bacteroidota</taxon>
        <taxon>Cytophagia</taxon>
        <taxon>Cytophagales</taxon>
        <taxon>Cytophagaceae</taxon>
        <taxon>Rhabdobacter</taxon>
    </lineage>
</organism>
<dbReference type="SUPFAM" id="SSF56784">
    <property type="entry name" value="HAD-like"/>
    <property type="match status" value="1"/>
</dbReference>
<dbReference type="SFLD" id="SFLDG01129">
    <property type="entry name" value="C1.5:_HAD__Beta-PGM__Phosphata"/>
    <property type="match status" value="1"/>
</dbReference>
<dbReference type="InterPro" id="IPR023214">
    <property type="entry name" value="HAD_sf"/>
</dbReference>
<dbReference type="RefSeq" id="WP_184179599.1">
    <property type="nucleotide sequence ID" value="NZ_JACHGF010000018.1"/>
</dbReference>
<comment type="caution">
    <text evidence="1">The sequence shown here is derived from an EMBL/GenBank/DDBJ whole genome shotgun (WGS) entry which is preliminary data.</text>
</comment>
<dbReference type="InterPro" id="IPR023198">
    <property type="entry name" value="PGP-like_dom2"/>
</dbReference>
<dbReference type="CDD" id="cd02603">
    <property type="entry name" value="HAD_sEH-N_like"/>
    <property type="match status" value="1"/>
</dbReference>
<dbReference type="EMBL" id="JACHGF010000018">
    <property type="protein sequence ID" value="MBB5287438.1"/>
    <property type="molecule type" value="Genomic_DNA"/>
</dbReference>
<gene>
    <name evidence="1" type="ORF">HNQ92_005601</name>
</gene>
<dbReference type="SFLD" id="SFLDS00003">
    <property type="entry name" value="Haloacid_Dehalogenase"/>
    <property type="match status" value="1"/>
</dbReference>
<reference evidence="1 2" key="1">
    <citation type="submission" date="2020-08" db="EMBL/GenBank/DDBJ databases">
        <title>Genomic Encyclopedia of Type Strains, Phase IV (KMG-IV): sequencing the most valuable type-strain genomes for metagenomic binning, comparative biology and taxonomic classification.</title>
        <authorList>
            <person name="Goeker M."/>
        </authorList>
    </citation>
    <scope>NUCLEOTIDE SEQUENCE [LARGE SCALE GENOMIC DNA]</scope>
    <source>
        <strain evidence="1 2">DSM 105074</strain>
    </source>
</reference>
<dbReference type="InterPro" id="IPR036412">
    <property type="entry name" value="HAD-like_sf"/>
</dbReference>
<proteinExistence type="predicted"/>
<protein>
    <submittedName>
        <fullName evidence="1">Putative hydrolase of the HAD superfamily</fullName>
    </submittedName>
</protein>
<dbReference type="Gene3D" id="1.10.150.240">
    <property type="entry name" value="Putative phosphatase, domain 2"/>
    <property type="match status" value="1"/>
</dbReference>
<dbReference type="PRINTS" id="PR00413">
    <property type="entry name" value="HADHALOGNASE"/>
</dbReference>
<dbReference type="GO" id="GO:0016787">
    <property type="term" value="F:hydrolase activity"/>
    <property type="evidence" value="ECO:0007669"/>
    <property type="project" value="UniProtKB-KW"/>
</dbReference>
<dbReference type="Pfam" id="PF00702">
    <property type="entry name" value="Hydrolase"/>
    <property type="match status" value="1"/>
</dbReference>
<dbReference type="NCBIfam" id="TIGR01509">
    <property type="entry name" value="HAD-SF-IA-v3"/>
    <property type="match status" value="1"/>
</dbReference>
<dbReference type="InterPro" id="IPR006439">
    <property type="entry name" value="HAD-SF_hydro_IA"/>
</dbReference>
<sequence length="211" mass="24270">MKNDAIKNIIFDMGDVIINIDVPRTARAFAELSQQQEDELIELFQEKELFRQFETGHLDDAGFRSYVRELLRQEHWDEATIDKAWNALLLDLPPERVELIQRLGQSYRLFLLSNTSSIHVAEVNRILQQVAGVPSLTELFETVFLSYEMGLMKPDLAIYQRVLEQAGLVAEETLFLDDNLDNIRAAASLGIQTIHVQKPFTILDYLQDYVA</sequence>